<keyword evidence="2" id="KW-0472">Membrane</keyword>
<sequence length="1329" mass="144461">MGTIHGIGGLIISVRPGDGMTSAADTALAVAREELGRNARTYCLRGEAGVGQQPEIIESGLFTFASLTRLARRHRLSTVFRFASPWGMAAILAVSVALGVASTILTRLLSPRSGQQSAPAVTDFLGNPAFLLTAGLAAIVGVSIKYVGERIKPGAVTAARRQLIADLHDAEESTSERWKAFINDAASRLAPGKARLIVVDGFETLDTVSRRVIREYLTTPHDGSGPADVWIVFEGSYSPELRTSALASWTGSSSPLRKMQVYDLLPLTAQERERLALRLGHPERASYTTVRAICAPDTLPDQAILDEVDRYRNRQPAVPGDYDALDLFYLLAVAAIPDGGLRLSRDFLAKRLSDSAGTHAIVFQSIFSTRPMWEDVNIRIAELVEHLSLLLNVADDGTVAVDLEVADLVVRERHRWALPEPGLVQLFWALLWWRWLAGRDPNQPFWVHRLAGHIVRSAAPGKLRNLPEDDVVSVHQELLSASLGMAAASMETCLMTQVPALLDRVAYQLDPRSGDESGQLSRALELGWFAWAATGDPAVLRRCVEMAPERPNDSVTISEINSLYVETLPGLGPDDRRRAEASLAISEQGGSALSGWQRMYIAWLLLNLAKATALKSWVGPVMRVAEHGITATRWLREVAYDDYGNEAGDGGPGQAIRLMAMADAAWVLACSHVHWLRSDPLQSQLAKFQELVSTSDFKDALVAAIDASDVTAFGTSLAGAKDLLEMLPEIEAGLADPERGREVRQAAGEMLSGIVDEAESTLAETRASNEFLRECAAKQALVVAAAATNLMAGFATDAALIDLTGRCLGILGAGGTGPEVLDEAATHPIIERYLQIVPVAWRAFGMEALSSLAEMRRMEYHLIHMATHGTVNQLRDASEAFASGAVQRGCAGVTACLVASASSEASDEVAARHIVRAAECCANEDLGSVLTADLCLLAVAAAHAYSVDLSLPIEYLLEASGEDGSAGALPDLLDRADDAVFGQLARGLLNATDAVADTEQARSVLRHVEERARRIDDADAAQDIRRRVEIYQLKAAIRSDRSVDVPSLIDRWRAQPDVPEYAYLLYLLLDADSPHAELLSTEAMRALPHGDGSDSAYPLLATQMLRIADDLDLGPEQRSLAARVLVDALPVWEQELGVDASIAMLEELVKHDPEQADYRSRLARRKTIKLSNDQLKLAEWRRQRAYFREFSYYVSTLAFYGLPITSDAPTGDHIIARWKAEGGVVPDAFVEDESGRRVSLRFVVIGRKLHSPPADSDATLSSERAAFNAAAHSALLTLLHELSSLPDVPEAIRELLLRQRSSLRKPTLPRQTDGRTPRTPLNARAPRDR</sequence>
<dbReference type="EMBL" id="JADQTO010000031">
    <property type="protein sequence ID" value="MBG0567833.1"/>
    <property type="molecule type" value="Genomic_DNA"/>
</dbReference>
<dbReference type="Proteomes" id="UP000598146">
    <property type="component" value="Unassembled WGS sequence"/>
</dbReference>
<reference evidence="3" key="1">
    <citation type="submission" date="2020-11" db="EMBL/GenBank/DDBJ databases">
        <title>Isolation and identification of active actinomycetes.</title>
        <authorList>
            <person name="Sun X."/>
        </authorList>
    </citation>
    <scope>NUCLEOTIDE SEQUENCE</scope>
    <source>
        <strain evidence="3">NEAU-A11</strain>
    </source>
</reference>
<keyword evidence="4" id="KW-1185">Reference proteome</keyword>
<accession>A0A931CIB0</accession>
<name>A0A931CIB0_9ACTN</name>
<evidence type="ECO:0000313" key="4">
    <source>
        <dbReference type="Proteomes" id="UP000598146"/>
    </source>
</evidence>
<protein>
    <submittedName>
        <fullName evidence="3">Uncharacterized protein</fullName>
    </submittedName>
</protein>
<evidence type="ECO:0000313" key="3">
    <source>
        <dbReference type="EMBL" id="MBG0567833.1"/>
    </source>
</evidence>
<evidence type="ECO:0000256" key="2">
    <source>
        <dbReference type="SAM" id="Phobius"/>
    </source>
</evidence>
<feature type="region of interest" description="Disordered" evidence="1">
    <location>
        <begin position="1303"/>
        <end position="1329"/>
    </location>
</feature>
<evidence type="ECO:0000256" key="1">
    <source>
        <dbReference type="SAM" id="MobiDB-lite"/>
    </source>
</evidence>
<comment type="caution">
    <text evidence="3">The sequence shown here is derived from an EMBL/GenBank/DDBJ whole genome shotgun (WGS) entry which is preliminary data.</text>
</comment>
<organism evidence="3 4">
    <name type="scientific">Actinoplanes aureus</name>
    <dbReference type="NCBI Taxonomy" id="2792083"/>
    <lineage>
        <taxon>Bacteria</taxon>
        <taxon>Bacillati</taxon>
        <taxon>Actinomycetota</taxon>
        <taxon>Actinomycetes</taxon>
        <taxon>Micromonosporales</taxon>
        <taxon>Micromonosporaceae</taxon>
        <taxon>Actinoplanes</taxon>
    </lineage>
</organism>
<dbReference type="RefSeq" id="WP_196419611.1">
    <property type="nucleotide sequence ID" value="NZ_JADQTO010000031.1"/>
</dbReference>
<keyword evidence="2" id="KW-1133">Transmembrane helix</keyword>
<proteinExistence type="predicted"/>
<feature type="transmembrane region" description="Helical" evidence="2">
    <location>
        <begin position="79"/>
        <end position="105"/>
    </location>
</feature>
<keyword evidence="2" id="KW-0812">Transmembrane</keyword>
<gene>
    <name evidence="3" type="ORF">I4J89_40980</name>
</gene>